<feature type="transmembrane region" description="Helical" evidence="1">
    <location>
        <begin position="103"/>
        <end position="120"/>
    </location>
</feature>
<dbReference type="Proteomes" id="UP000001822">
    <property type="component" value="Chromosome"/>
</dbReference>
<evidence type="ECO:0000313" key="3">
    <source>
        <dbReference type="Proteomes" id="UP000001822"/>
    </source>
</evidence>
<feature type="transmembrane region" description="Helical" evidence="1">
    <location>
        <begin position="77"/>
        <end position="97"/>
    </location>
</feature>
<evidence type="ECO:0000313" key="2">
    <source>
        <dbReference type="EMBL" id="ABG59133.1"/>
    </source>
</evidence>
<sequence length="134" mass="15361">MQYQMTISFIHKILTTLITLVWLANGLLCKVLNLVPRHQQIVARILGNEHARVLTTAIGVSEIIMAVWIISGFKARFNAFTQIAVIITMNTMEFILVPDLLLWGKWNAFFALLFIGVIYLNECYLNKKQLDHQS</sequence>
<dbReference type="EMBL" id="CP000383">
    <property type="protein sequence ID" value="ABG59133.1"/>
    <property type="molecule type" value="Genomic_DNA"/>
</dbReference>
<proteinExistence type="predicted"/>
<organism evidence="2 3">
    <name type="scientific">Cytophaga hutchinsonii (strain ATCC 33406 / DSM 1761 / CIP 103989 / NBRC 15051 / NCIMB 9469 / D465)</name>
    <dbReference type="NCBI Taxonomy" id="269798"/>
    <lineage>
        <taxon>Bacteria</taxon>
        <taxon>Pseudomonadati</taxon>
        <taxon>Bacteroidota</taxon>
        <taxon>Cytophagia</taxon>
        <taxon>Cytophagales</taxon>
        <taxon>Cytophagaceae</taxon>
        <taxon>Cytophaga</taxon>
    </lineage>
</organism>
<evidence type="ECO:0000256" key="1">
    <source>
        <dbReference type="SAM" id="Phobius"/>
    </source>
</evidence>
<evidence type="ECO:0008006" key="4">
    <source>
        <dbReference type="Google" id="ProtNLM"/>
    </source>
</evidence>
<keyword evidence="1" id="KW-0812">Transmembrane</keyword>
<keyword evidence="3" id="KW-1185">Reference proteome</keyword>
<name>A0A6N4SS01_CYTH3</name>
<dbReference type="AlphaFoldDB" id="A0A6N4SS01"/>
<gene>
    <name evidence="2" type="ordered locus">CHU_1867</name>
</gene>
<feature type="transmembrane region" description="Helical" evidence="1">
    <location>
        <begin position="53"/>
        <end position="70"/>
    </location>
</feature>
<dbReference type="Pfam" id="PF13781">
    <property type="entry name" value="DoxX_3"/>
    <property type="match status" value="1"/>
</dbReference>
<keyword evidence="1" id="KW-1133">Transmembrane helix</keyword>
<dbReference type="InterPro" id="IPR025695">
    <property type="entry name" value="DoxX-like"/>
</dbReference>
<accession>A0A6N4SS01</accession>
<dbReference type="KEGG" id="chu:CHU_1867"/>
<reference evidence="2 3" key="1">
    <citation type="journal article" date="2007" name="Appl. Environ. Microbiol.">
        <title>Genome sequence of the cellulolytic gliding bacterium Cytophaga hutchinsonii.</title>
        <authorList>
            <person name="Xie G."/>
            <person name="Bruce D.C."/>
            <person name="Challacombe J.F."/>
            <person name="Chertkov O."/>
            <person name="Detter J.C."/>
            <person name="Gilna P."/>
            <person name="Han C.S."/>
            <person name="Lucas S."/>
            <person name="Misra M."/>
            <person name="Myers G.L."/>
            <person name="Richardson P."/>
            <person name="Tapia R."/>
            <person name="Thayer N."/>
            <person name="Thompson L.S."/>
            <person name="Brettin T.S."/>
            <person name="Henrissat B."/>
            <person name="Wilson D.B."/>
            <person name="McBride M.J."/>
        </authorList>
    </citation>
    <scope>NUCLEOTIDE SEQUENCE [LARGE SCALE GENOMIC DNA]</scope>
    <source>
        <strain evidence="3">ATCC 33406 / DSM 1761 / CIP 103989 / NBRC 15051 / NCIMB 9469 / D465</strain>
    </source>
</reference>
<protein>
    <recommendedName>
        <fullName evidence="4">DoxX family protein</fullName>
    </recommendedName>
</protein>
<keyword evidence="1" id="KW-0472">Membrane</keyword>